<dbReference type="PANTHER" id="PTHR43004">
    <property type="entry name" value="TRK SYSTEM POTASSIUM UPTAKE PROTEIN"/>
    <property type="match status" value="1"/>
</dbReference>
<sequence length="421" mass="46610">MSPTPSKVLIIGAGPVGLMTALLLAQSSIRVTILEKQETLNQQTRAKLGFTGNGICWRKPLASDPDPKAQGEEAMKMGEIIACLPFADNEKVRDEHGNGVLYLPEPKLAELLYKAAVGTGLVEVIFGREACGIRQDDDVVTIAAAFREKEGKLETFRGEFLVGADGGKSATRKLLGIPFKGHSWPEHIVAIDVLLEDKYLDAKFPTSLVVHPVNFGLVTPLEPVREGEKTLYRCSIAVDPRDTRSDEELVSEEYLKRLLEMFAPGPRPLDAKVVNSSAYRTHQLCAATMRRGRCVLAGDAAHLNNVNVRPFGALGLTTGLLDAEALADTLAFIINDDNPLDVLDLYSDQRRKVFQTFVDPISSQNTLRVANDPETATEDWFLRAMIDRSPEFMAEMGQPYFYFWRTDMSKLVASKGYYSWK</sequence>
<proteinExistence type="predicted"/>
<evidence type="ECO:0000256" key="3">
    <source>
        <dbReference type="ARBA" id="ARBA00022827"/>
    </source>
</evidence>
<reference evidence="6 7" key="1">
    <citation type="submission" date="2018-02" db="EMBL/GenBank/DDBJ databases">
        <title>The genomes of Aspergillus section Nigri reveals drivers in fungal speciation.</title>
        <authorList>
            <consortium name="DOE Joint Genome Institute"/>
            <person name="Vesth T.C."/>
            <person name="Nybo J."/>
            <person name="Theobald S."/>
            <person name="Brandl J."/>
            <person name="Frisvad J.C."/>
            <person name="Nielsen K.F."/>
            <person name="Lyhne E.K."/>
            <person name="Kogle M.E."/>
            <person name="Kuo A."/>
            <person name="Riley R."/>
            <person name="Clum A."/>
            <person name="Nolan M."/>
            <person name="Lipzen A."/>
            <person name="Salamov A."/>
            <person name="Henrissat B."/>
            <person name="Wiebenga A."/>
            <person name="De vries R.P."/>
            <person name="Grigoriev I.V."/>
            <person name="Mortensen U.H."/>
            <person name="Andersen M.R."/>
            <person name="Baker S.E."/>
        </authorList>
    </citation>
    <scope>NUCLEOTIDE SEQUENCE [LARGE SCALE GENOMIC DNA]</scope>
    <source>
        <strain evidence="6 7">CBS 707.79</strain>
    </source>
</reference>
<dbReference type="SUPFAM" id="SSF51905">
    <property type="entry name" value="FAD/NAD(P)-binding domain"/>
    <property type="match status" value="1"/>
</dbReference>
<evidence type="ECO:0000256" key="1">
    <source>
        <dbReference type="ARBA" id="ARBA00001974"/>
    </source>
</evidence>
<dbReference type="EMBL" id="KZ825797">
    <property type="protein sequence ID" value="PYI00059.1"/>
    <property type="molecule type" value="Genomic_DNA"/>
</dbReference>
<dbReference type="GO" id="GO:0016709">
    <property type="term" value="F:oxidoreductase activity, acting on paired donors, with incorporation or reduction of molecular oxygen, NAD(P)H as one donor, and incorporation of one atom of oxygen"/>
    <property type="evidence" value="ECO:0007669"/>
    <property type="project" value="UniProtKB-ARBA"/>
</dbReference>
<accession>A0A319EGY8</accession>
<keyword evidence="2" id="KW-0285">Flavoprotein</keyword>
<dbReference type="GO" id="GO:0071949">
    <property type="term" value="F:FAD binding"/>
    <property type="evidence" value="ECO:0007669"/>
    <property type="project" value="InterPro"/>
</dbReference>
<gene>
    <name evidence="6" type="ORF">BO71DRAFT_454850</name>
</gene>
<dbReference type="PANTHER" id="PTHR43004:SF19">
    <property type="entry name" value="BINDING MONOOXYGENASE, PUTATIVE (JCVI)-RELATED"/>
    <property type="match status" value="1"/>
</dbReference>
<dbReference type="InterPro" id="IPR050641">
    <property type="entry name" value="RIFMO-like"/>
</dbReference>
<dbReference type="Gene3D" id="3.50.50.60">
    <property type="entry name" value="FAD/NAD(P)-binding domain"/>
    <property type="match status" value="1"/>
</dbReference>
<dbReference type="PRINTS" id="PR00420">
    <property type="entry name" value="RNGMNOXGNASE"/>
</dbReference>
<dbReference type="InterPro" id="IPR002938">
    <property type="entry name" value="FAD-bd"/>
</dbReference>
<organism evidence="6 7">
    <name type="scientific">Aspergillus ellipticus CBS 707.79</name>
    <dbReference type="NCBI Taxonomy" id="1448320"/>
    <lineage>
        <taxon>Eukaryota</taxon>
        <taxon>Fungi</taxon>
        <taxon>Dikarya</taxon>
        <taxon>Ascomycota</taxon>
        <taxon>Pezizomycotina</taxon>
        <taxon>Eurotiomycetes</taxon>
        <taxon>Eurotiomycetidae</taxon>
        <taxon>Eurotiales</taxon>
        <taxon>Aspergillaceae</taxon>
        <taxon>Aspergillus</taxon>
        <taxon>Aspergillus subgen. Circumdati</taxon>
    </lineage>
</organism>
<dbReference type="OrthoDB" id="10016252at2759"/>
<evidence type="ECO:0000256" key="4">
    <source>
        <dbReference type="ARBA" id="ARBA00023002"/>
    </source>
</evidence>
<dbReference type="VEuPathDB" id="FungiDB:BO71DRAFT_454850"/>
<dbReference type="Pfam" id="PF01494">
    <property type="entry name" value="FAD_binding_3"/>
    <property type="match status" value="1"/>
</dbReference>
<feature type="domain" description="FAD-binding" evidence="5">
    <location>
        <begin position="7"/>
        <end position="359"/>
    </location>
</feature>
<dbReference type="InterPro" id="IPR036188">
    <property type="entry name" value="FAD/NAD-bd_sf"/>
</dbReference>
<dbReference type="AlphaFoldDB" id="A0A319EGY8"/>
<protein>
    <submittedName>
        <fullName evidence="6">FAD binding domain protein</fullName>
    </submittedName>
</protein>
<keyword evidence="3" id="KW-0274">FAD</keyword>
<keyword evidence="7" id="KW-1185">Reference proteome</keyword>
<dbReference type="Proteomes" id="UP000247810">
    <property type="component" value="Unassembled WGS sequence"/>
</dbReference>
<dbReference type="Gene3D" id="3.30.70.2450">
    <property type="match status" value="1"/>
</dbReference>
<evidence type="ECO:0000313" key="7">
    <source>
        <dbReference type="Proteomes" id="UP000247810"/>
    </source>
</evidence>
<evidence type="ECO:0000313" key="6">
    <source>
        <dbReference type="EMBL" id="PYI00059.1"/>
    </source>
</evidence>
<evidence type="ECO:0000256" key="2">
    <source>
        <dbReference type="ARBA" id="ARBA00022630"/>
    </source>
</evidence>
<dbReference type="STRING" id="1448320.A0A319EGY8"/>
<evidence type="ECO:0000259" key="5">
    <source>
        <dbReference type="Pfam" id="PF01494"/>
    </source>
</evidence>
<comment type="cofactor">
    <cofactor evidence="1">
        <name>FAD</name>
        <dbReference type="ChEBI" id="CHEBI:57692"/>
    </cofactor>
</comment>
<name>A0A319EGY8_9EURO</name>
<keyword evidence="4" id="KW-0560">Oxidoreductase</keyword>